<dbReference type="AlphaFoldDB" id="A0AAE5SBT2"/>
<organism evidence="2 3">
    <name type="scientific">Pseudomonas syringae pv. syringae</name>
    <dbReference type="NCBI Taxonomy" id="321"/>
    <lineage>
        <taxon>Bacteria</taxon>
        <taxon>Pseudomonadati</taxon>
        <taxon>Pseudomonadota</taxon>
        <taxon>Gammaproteobacteria</taxon>
        <taxon>Pseudomonadales</taxon>
        <taxon>Pseudomonadaceae</taxon>
        <taxon>Pseudomonas</taxon>
        <taxon>Pseudomonas syringae</taxon>
    </lineage>
</organism>
<dbReference type="EMBL" id="NBAQ01000001">
    <property type="protein sequence ID" value="POQ06118.1"/>
    <property type="molecule type" value="Genomic_DNA"/>
</dbReference>
<feature type="compositionally biased region" description="Basic and acidic residues" evidence="1">
    <location>
        <begin position="54"/>
        <end position="65"/>
    </location>
</feature>
<gene>
    <name evidence="2" type="ORF">CXB42_01470</name>
</gene>
<protein>
    <submittedName>
        <fullName evidence="2">Uncharacterized protein</fullName>
    </submittedName>
</protein>
<evidence type="ECO:0000313" key="3">
    <source>
        <dbReference type="Proteomes" id="UP000237295"/>
    </source>
</evidence>
<name>A0AAE5SBT2_PSESY</name>
<comment type="caution">
    <text evidence="2">The sequence shown here is derived from an EMBL/GenBank/DDBJ whole genome shotgun (WGS) entry which is preliminary data.</text>
</comment>
<reference evidence="2 3" key="1">
    <citation type="submission" date="2017-03" db="EMBL/GenBank/DDBJ databases">
        <authorList>
            <person name="Hulin M.T."/>
        </authorList>
    </citation>
    <scope>NUCLEOTIDE SEQUENCE [LARGE SCALE GENOMIC DNA]</scope>
    <source>
        <strain evidence="2 3">5264</strain>
    </source>
</reference>
<proteinExistence type="predicted"/>
<evidence type="ECO:0000313" key="2">
    <source>
        <dbReference type="EMBL" id="POQ06118.1"/>
    </source>
</evidence>
<sequence length="73" mass="8107">MEQKCDLDSDFSQNFFISGNFVHACCFITHMITASLAENRGDRIKGNKACDPEGRCDRPHLDRSGKVQNATTG</sequence>
<feature type="region of interest" description="Disordered" evidence="1">
    <location>
        <begin position="54"/>
        <end position="73"/>
    </location>
</feature>
<accession>A0AAE5SBT2</accession>
<evidence type="ECO:0000256" key="1">
    <source>
        <dbReference type="SAM" id="MobiDB-lite"/>
    </source>
</evidence>
<dbReference type="Proteomes" id="UP000237295">
    <property type="component" value="Unassembled WGS sequence"/>
</dbReference>